<reference evidence="1 2" key="1">
    <citation type="submission" date="2016-07" db="EMBL/GenBank/DDBJ databases">
        <title>Complete genome sequence of the Lentzea guizhouensis DHS C013.</title>
        <authorList>
            <person name="Cao C."/>
        </authorList>
    </citation>
    <scope>NUCLEOTIDE SEQUENCE [LARGE SCALE GENOMIC DNA]</scope>
    <source>
        <strain evidence="1 2">DHS C013</strain>
    </source>
</reference>
<proteinExistence type="predicted"/>
<dbReference type="InterPro" id="IPR016024">
    <property type="entry name" value="ARM-type_fold"/>
</dbReference>
<dbReference type="Gene3D" id="1.25.10.10">
    <property type="entry name" value="Leucine-rich Repeat Variant"/>
    <property type="match status" value="1"/>
</dbReference>
<name>A0A1B2HT18_9PSEU</name>
<dbReference type="SUPFAM" id="SSF48371">
    <property type="entry name" value="ARM repeat"/>
    <property type="match status" value="1"/>
</dbReference>
<dbReference type="STRING" id="1586287.BBK82_37810"/>
<keyword evidence="2" id="KW-1185">Reference proteome</keyword>
<accession>A0A1B2HT18</accession>
<dbReference type="InterPro" id="IPR011989">
    <property type="entry name" value="ARM-like"/>
</dbReference>
<gene>
    <name evidence="1" type="ORF">BBK82_37810</name>
</gene>
<organism evidence="1 2">
    <name type="scientific">Lentzea guizhouensis</name>
    <dbReference type="NCBI Taxonomy" id="1586287"/>
    <lineage>
        <taxon>Bacteria</taxon>
        <taxon>Bacillati</taxon>
        <taxon>Actinomycetota</taxon>
        <taxon>Actinomycetes</taxon>
        <taxon>Pseudonocardiales</taxon>
        <taxon>Pseudonocardiaceae</taxon>
        <taxon>Lentzea</taxon>
    </lineage>
</organism>
<sequence>MILRDTGWDDLEHAYGPASDAPAQLSALLSEDEEACGDALGFLDAAMLHQGSVYSATLPAAEFVAAVLDDRRVGVPCESALPWDGGERPLRAALLEWLGSFAESLTWDDEDDEEDEDDDPWVAGRALLPGLFDRVAPFLDDTGPAVRQAATGAVAHLLQADELAGRRADVADRLLRAAKDASPVERAGIALSLGGWGIPALLTDEHPGVRACAAVTTAYDDDPAALTEVRLALRDPAAADDLLGEQPPQLEGKLRFQLIKALLRRTTEFDEIVDEAVAVARMTNEYTVDADWGPLLHRAFRGGPADRLSESQRRFLTAVVDNDRCWGSIANRMLWLRRAGLPADRDGLRALLQA</sequence>
<dbReference type="Proteomes" id="UP000093053">
    <property type="component" value="Chromosome"/>
</dbReference>
<evidence type="ECO:0008006" key="3">
    <source>
        <dbReference type="Google" id="ProtNLM"/>
    </source>
</evidence>
<protein>
    <recommendedName>
        <fullName evidence="3">PBS lyase</fullName>
    </recommendedName>
</protein>
<dbReference type="EMBL" id="CP016793">
    <property type="protein sequence ID" value="ANZ40890.1"/>
    <property type="molecule type" value="Genomic_DNA"/>
</dbReference>
<evidence type="ECO:0000313" key="2">
    <source>
        <dbReference type="Proteomes" id="UP000093053"/>
    </source>
</evidence>
<evidence type="ECO:0000313" key="1">
    <source>
        <dbReference type="EMBL" id="ANZ40890.1"/>
    </source>
</evidence>
<dbReference type="KEGG" id="led:BBK82_37810"/>
<dbReference type="AlphaFoldDB" id="A0A1B2HT18"/>